<keyword evidence="3 6" id="KW-0378">Hydrolase</keyword>
<dbReference type="PANTHER" id="PTHR34217:SF1">
    <property type="entry name" value="CARBOXYPEPTIDASE 1"/>
    <property type="match status" value="1"/>
</dbReference>
<feature type="domain" description="Oligopeptidase F N-terminal" evidence="9">
    <location>
        <begin position="109"/>
        <end position="174"/>
    </location>
</feature>
<keyword evidence="2 6" id="KW-0479">Metal-binding</keyword>
<feature type="coiled-coil region" evidence="7">
    <location>
        <begin position="130"/>
        <end position="157"/>
    </location>
</feature>
<comment type="similarity">
    <text evidence="6">Belongs to the peptidase M3 family.</text>
</comment>
<dbReference type="STRING" id="199441.BkAM31D_03410"/>
<dbReference type="NCBIfam" id="TIGR02290">
    <property type="entry name" value="M3_fam_3"/>
    <property type="match status" value="1"/>
</dbReference>
<feature type="domain" description="Peptidase M3A/M3B catalytic" evidence="8">
    <location>
        <begin position="330"/>
        <end position="575"/>
    </location>
</feature>
<evidence type="ECO:0000256" key="5">
    <source>
        <dbReference type="ARBA" id="ARBA00023049"/>
    </source>
</evidence>
<gene>
    <name evidence="10" type="primary">pepF1_1</name>
    <name evidence="10" type="ORF">BkAM31D_03410</name>
</gene>
<dbReference type="Proteomes" id="UP000193006">
    <property type="component" value="Chromosome"/>
</dbReference>
<keyword evidence="5 6" id="KW-0482">Metalloprotease</keyword>
<dbReference type="GO" id="GO:0006508">
    <property type="term" value="P:proteolysis"/>
    <property type="evidence" value="ECO:0007669"/>
    <property type="project" value="UniProtKB-KW"/>
</dbReference>
<dbReference type="Pfam" id="PF01432">
    <property type="entry name" value="Peptidase_M3"/>
    <property type="match status" value="1"/>
</dbReference>
<dbReference type="KEGG" id="bkw:BkAM31D_03410"/>
<evidence type="ECO:0000313" key="11">
    <source>
        <dbReference type="Proteomes" id="UP000193006"/>
    </source>
</evidence>
<reference evidence="10 11" key="1">
    <citation type="submission" date="2017-04" db="EMBL/GenBank/DDBJ databases">
        <title>Bacillus krulwichiae AM31D Genome sequencing and assembly.</title>
        <authorList>
            <person name="Krulwich T.A."/>
            <person name="Anastor L."/>
            <person name="Ehrlich R."/>
            <person name="Ehrlich G.D."/>
            <person name="Janto B."/>
        </authorList>
    </citation>
    <scope>NUCLEOTIDE SEQUENCE [LARGE SCALE GENOMIC DNA]</scope>
    <source>
        <strain evidence="10 11">AM31D</strain>
    </source>
</reference>
<dbReference type="CDD" id="cd09607">
    <property type="entry name" value="M3B_PepF"/>
    <property type="match status" value="1"/>
</dbReference>
<dbReference type="GO" id="GO:0004181">
    <property type="term" value="F:metallocarboxypeptidase activity"/>
    <property type="evidence" value="ECO:0007669"/>
    <property type="project" value="InterPro"/>
</dbReference>
<sequence length="593" mass="68180">MMKFPEVWDLTSIFKGGSKSEQFKQFVQETDELLITLERKLVQQISLDQLETFIHNVQEYMQRAREASAFISCLTAQDVKDQEARLWLGKVTEQNTQIQNIWGTIENFLVELTEEEWKAFISRPSLVGIAFNLEERRQQSKEKLSSLEEKLAAQLAIDGYHAWGNVYNSAVGRMHIPFEENGVEKQLSPGQLQNRMNSSDRLIRERAFKASEIAWEKEAELFAQTLNHLAGFRLNLYKARGWDRVLKEPLAINRMKEETLQMMWETITENKPKLYKFMERKAKLLGMKKLAMHDVSAPLPVEGDTTILYVDACQLIIEHFRAFSPKLATFTEGALRDGWVEAEDRAGKRPGGFCTTFPISKQSRIFMTYDGTMANVATLAHELGHAYHGYCLRELDPLAQRYAMNVAETASTLAETIIAEALVKEAANEDVKLSLLENKISRSLAFFMNIHARFLFETRFYEARKEKVLSVSELNTMMEKAQREAYGNQLSSYSPTFWASKLHFHITGVPFYNFPYTFGYLFSLGIYKKALVTGSSFEQDYIALLQDTASMTVEELAEKHLKVDLTNKAFWQEAIDLVLTDIDEFMTLTENRC</sequence>
<organism evidence="10 11">
    <name type="scientific">Halalkalibacter krulwichiae</name>
    <dbReference type="NCBI Taxonomy" id="199441"/>
    <lineage>
        <taxon>Bacteria</taxon>
        <taxon>Bacillati</taxon>
        <taxon>Bacillota</taxon>
        <taxon>Bacilli</taxon>
        <taxon>Bacillales</taxon>
        <taxon>Bacillaceae</taxon>
        <taxon>Halalkalibacter</taxon>
    </lineage>
</organism>
<dbReference type="GO" id="GO:0046872">
    <property type="term" value="F:metal ion binding"/>
    <property type="evidence" value="ECO:0007669"/>
    <property type="project" value="UniProtKB-UniRule"/>
</dbReference>
<dbReference type="AlphaFoldDB" id="A0A1X9MEW6"/>
<comment type="cofactor">
    <cofactor evidence="6">
        <name>Zn(2+)</name>
        <dbReference type="ChEBI" id="CHEBI:29105"/>
    </cofactor>
    <text evidence="6">Binds 1 zinc ion.</text>
</comment>
<dbReference type="PANTHER" id="PTHR34217">
    <property type="entry name" value="METAL-DEPENDENT CARBOXYPEPTIDASE"/>
    <property type="match status" value="1"/>
</dbReference>
<evidence type="ECO:0000313" key="10">
    <source>
        <dbReference type="EMBL" id="ARK28982.1"/>
    </source>
</evidence>
<evidence type="ECO:0000259" key="8">
    <source>
        <dbReference type="Pfam" id="PF01432"/>
    </source>
</evidence>
<dbReference type="Gene3D" id="1.20.140.70">
    <property type="entry name" value="Oligopeptidase f, N-terminal domain"/>
    <property type="match status" value="1"/>
</dbReference>
<dbReference type="Pfam" id="PF08439">
    <property type="entry name" value="Peptidase_M3_N"/>
    <property type="match status" value="1"/>
</dbReference>
<name>A0A1X9MEW6_9BACI</name>
<dbReference type="InterPro" id="IPR034006">
    <property type="entry name" value="M3B_PepF_2"/>
</dbReference>
<evidence type="ECO:0000256" key="1">
    <source>
        <dbReference type="ARBA" id="ARBA00022670"/>
    </source>
</evidence>
<dbReference type="EC" id="3.4.24.-" evidence="10"/>
<evidence type="ECO:0000256" key="7">
    <source>
        <dbReference type="SAM" id="Coils"/>
    </source>
</evidence>
<dbReference type="InterPro" id="IPR001333">
    <property type="entry name" value="Peptidase_M32_Taq"/>
</dbReference>
<evidence type="ECO:0000256" key="6">
    <source>
        <dbReference type="RuleBase" id="RU003435"/>
    </source>
</evidence>
<dbReference type="SUPFAM" id="SSF55486">
    <property type="entry name" value="Metalloproteases ('zincins'), catalytic domain"/>
    <property type="match status" value="1"/>
</dbReference>
<keyword evidence="11" id="KW-1185">Reference proteome</keyword>
<dbReference type="InterPro" id="IPR042088">
    <property type="entry name" value="OligoPept_F_C"/>
</dbReference>
<dbReference type="InterPro" id="IPR011977">
    <property type="entry name" value="Pept_M3B_clade3"/>
</dbReference>
<protein>
    <submittedName>
        <fullName evidence="10">Oligoendopeptidase F, plasmid</fullName>
        <ecNumber evidence="10">3.4.24.-</ecNumber>
    </submittedName>
</protein>
<dbReference type="InterPro" id="IPR013647">
    <property type="entry name" value="OligopepF_N_dom"/>
</dbReference>
<dbReference type="GO" id="GO:0004222">
    <property type="term" value="F:metalloendopeptidase activity"/>
    <property type="evidence" value="ECO:0007669"/>
    <property type="project" value="InterPro"/>
</dbReference>
<dbReference type="Gene3D" id="1.10.1370.20">
    <property type="entry name" value="Oligoendopeptidase f, C-terminal domain"/>
    <property type="match status" value="1"/>
</dbReference>
<dbReference type="RefSeq" id="WP_306807434.1">
    <property type="nucleotide sequence ID" value="NZ_CP020814.1"/>
</dbReference>
<keyword evidence="7" id="KW-0175">Coiled coil</keyword>
<evidence type="ECO:0000256" key="3">
    <source>
        <dbReference type="ARBA" id="ARBA00022801"/>
    </source>
</evidence>
<keyword evidence="4 6" id="KW-0862">Zinc</keyword>
<accession>A0A1X9MEW6</accession>
<evidence type="ECO:0000259" key="9">
    <source>
        <dbReference type="Pfam" id="PF08439"/>
    </source>
</evidence>
<evidence type="ECO:0000256" key="4">
    <source>
        <dbReference type="ARBA" id="ARBA00022833"/>
    </source>
</evidence>
<evidence type="ECO:0000256" key="2">
    <source>
        <dbReference type="ARBA" id="ARBA00022723"/>
    </source>
</evidence>
<dbReference type="InterPro" id="IPR001567">
    <property type="entry name" value="Pept_M3A_M3B_dom"/>
</dbReference>
<dbReference type="EMBL" id="CP020814">
    <property type="protein sequence ID" value="ARK28982.1"/>
    <property type="molecule type" value="Genomic_DNA"/>
</dbReference>
<proteinExistence type="inferred from homology"/>
<keyword evidence="1 6" id="KW-0645">Protease</keyword>